<accession>A0A918WHG3</accession>
<dbReference type="EMBL" id="BMXI01000002">
    <property type="protein sequence ID" value="GHC44368.1"/>
    <property type="molecule type" value="Genomic_DNA"/>
</dbReference>
<proteinExistence type="predicted"/>
<dbReference type="Gene3D" id="1.20.1640.10">
    <property type="entry name" value="Multidrug efflux transporter AcrB transmembrane domain"/>
    <property type="match status" value="2"/>
</dbReference>
<evidence type="ECO:0000313" key="2">
    <source>
        <dbReference type="EMBL" id="GHC44368.1"/>
    </source>
</evidence>
<feature type="transmembrane region" description="Helical" evidence="1">
    <location>
        <begin position="20"/>
        <end position="37"/>
    </location>
</feature>
<dbReference type="SUPFAM" id="SSF82714">
    <property type="entry name" value="Multidrug efflux transporter AcrB TolC docking domain, DN and DC subdomains"/>
    <property type="match status" value="2"/>
</dbReference>
<evidence type="ECO:0000256" key="1">
    <source>
        <dbReference type="SAM" id="Phobius"/>
    </source>
</evidence>
<keyword evidence="1" id="KW-0472">Membrane</keyword>
<evidence type="ECO:0000313" key="3">
    <source>
        <dbReference type="Proteomes" id="UP000644507"/>
    </source>
</evidence>
<comment type="caution">
    <text evidence="2">The sequence shown here is derived from an EMBL/GenBank/DDBJ whole genome shotgun (WGS) entry which is preliminary data.</text>
</comment>
<feature type="transmembrane region" description="Helical" evidence="1">
    <location>
        <begin position="917"/>
        <end position="941"/>
    </location>
</feature>
<name>A0A918WHG3_9BACT</name>
<dbReference type="Pfam" id="PF00873">
    <property type="entry name" value="ACR_tran"/>
    <property type="match status" value="1"/>
</dbReference>
<sequence length="1032" mass="113841">MNSESNGKGLIAWWARNSIASNLLMMILLVGGVYTALKIQKEVYPDFAIDIVEVEVGYPGAAPSEVEQGILLPVEETVRGVEGIKEMNSEAREGSGVVRIELIAGADRMKAFQDIDQAVSRIRTFPDDAEQPEVRLQDRTRGVMNVVLFGEADVFSLRVLAERLRDQLLSEESITQVELHRAPNYVTHVEIPRARLREYGLTLDQVAALIRASSEDVAAGTVETRAGEILLRMRERKEVAREFAEIEIVAAASGATVTLGDLATITDGFEEGEFPSQFNQGPSVELNVFRVGDQSPLDIASAVERVMADFETGLPPGIHWRIDSNSAEDFADRMSLLLENGVLAIVIVMGILALFLEIRLAFWVMMGMTASFIGGIMLLPLVGVSVSMVSMFAFLIVLGIVVDDAIVVGENIYEKRQSVRDPLKSATLGATEISKPVVFSILTTIIAFIPLLFIPGETGKFWKPLPLVVIVVLLVSLVEALFILPSHLAHVPRKTTRRGPALWLHNFQQAFAKCFDWFVHHIYRRFLDAALRYRYLTIVASVMMFLVVGKYATSAHMGMILMPEVSADEIEAGVRLPVGTTPEQAAKVANEVTAATRRMFDEHGLEEASEGIKTNVRRGTFVDVEIVMKPPDEREMTSQDVIRIWRDELEDIAGVHQITFQAESGPSGPRPDITVSLSHNETDVLEAASQVLLAKVEEFDYTRDVNDDFNKGKSQLDFEILPEGRALGLTATDVGRQVRASFYGALGLRYLRGTNEVEVRVKLPQEERMDLHNLEDLVIQTPSGTEVPLMEVVRVKSGEAFTRILRRDGRRVVNVSMDVEPKRAITQVITALNTDVLPQLRADYPGITWTFEGSEADMRESTSALWSGFTIAILLIYALLAVAFGSYIQPLIVLSAIPFGLVGAIAGHILLGFDLSLISLMGVIALSGVVVNDSIIMIDYANQLRKEKSVFAAIREAGLRRFRPIFLTTLTTFGGLTPIILERSLQAQYLIPMAISLGFGIIFATAIILVLVPCLYLSTEELKERFGKGKKA</sequence>
<feature type="transmembrane region" description="Helical" evidence="1">
    <location>
        <begin position="891"/>
        <end position="911"/>
    </location>
</feature>
<dbReference type="Gene3D" id="3.30.70.1320">
    <property type="entry name" value="Multidrug efflux transporter AcrB pore domain like"/>
    <property type="match status" value="1"/>
</dbReference>
<feature type="transmembrane region" description="Helical" evidence="1">
    <location>
        <begin position="993"/>
        <end position="1018"/>
    </location>
</feature>
<dbReference type="GO" id="GO:0005886">
    <property type="term" value="C:plasma membrane"/>
    <property type="evidence" value="ECO:0007669"/>
    <property type="project" value="TreeGrafter"/>
</dbReference>
<feature type="transmembrane region" description="Helical" evidence="1">
    <location>
        <begin position="362"/>
        <end position="382"/>
    </location>
</feature>
<feature type="transmembrane region" description="Helical" evidence="1">
    <location>
        <begin position="334"/>
        <end position="355"/>
    </location>
</feature>
<dbReference type="InterPro" id="IPR027463">
    <property type="entry name" value="AcrB_DN_DC_subdom"/>
</dbReference>
<keyword evidence="3" id="KW-1185">Reference proteome</keyword>
<dbReference type="InterPro" id="IPR001036">
    <property type="entry name" value="Acrflvin-R"/>
</dbReference>
<feature type="transmembrane region" description="Helical" evidence="1">
    <location>
        <begin position="433"/>
        <end position="453"/>
    </location>
</feature>
<protein>
    <submittedName>
        <fullName evidence="2">Multidrug resistance protein</fullName>
    </submittedName>
</protein>
<reference evidence="2" key="1">
    <citation type="journal article" date="2014" name="Int. J. Syst. Evol. Microbiol.">
        <title>Complete genome sequence of Corynebacterium casei LMG S-19264T (=DSM 44701T), isolated from a smear-ripened cheese.</title>
        <authorList>
            <consortium name="US DOE Joint Genome Institute (JGI-PGF)"/>
            <person name="Walter F."/>
            <person name="Albersmeier A."/>
            <person name="Kalinowski J."/>
            <person name="Ruckert C."/>
        </authorList>
    </citation>
    <scope>NUCLEOTIDE SEQUENCE</scope>
    <source>
        <strain evidence="2">KCTC 12988</strain>
    </source>
</reference>
<keyword evidence="1" id="KW-0812">Transmembrane</keyword>
<feature type="transmembrane region" description="Helical" evidence="1">
    <location>
        <begin position="388"/>
        <end position="413"/>
    </location>
</feature>
<dbReference type="PANTHER" id="PTHR32063:SF33">
    <property type="entry name" value="RND SUPERFAMILY EFFLUX PUMP PERMEASE COMPONENT"/>
    <property type="match status" value="1"/>
</dbReference>
<dbReference type="Gene3D" id="3.30.70.1430">
    <property type="entry name" value="Multidrug efflux transporter AcrB pore domain"/>
    <property type="match status" value="2"/>
</dbReference>
<organism evidence="2 3">
    <name type="scientific">Roseibacillus persicicus</name>
    <dbReference type="NCBI Taxonomy" id="454148"/>
    <lineage>
        <taxon>Bacteria</taxon>
        <taxon>Pseudomonadati</taxon>
        <taxon>Verrucomicrobiota</taxon>
        <taxon>Verrucomicrobiia</taxon>
        <taxon>Verrucomicrobiales</taxon>
        <taxon>Verrucomicrobiaceae</taxon>
        <taxon>Roseibacillus</taxon>
    </lineage>
</organism>
<dbReference type="Gene3D" id="3.30.70.1440">
    <property type="entry name" value="Multidrug efflux transporter AcrB pore domain"/>
    <property type="match status" value="1"/>
</dbReference>
<dbReference type="Gene3D" id="3.30.2090.10">
    <property type="entry name" value="Multidrug efflux transporter AcrB TolC docking domain, DN and DC subdomains"/>
    <property type="match status" value="2"/>
</dbReference>
<dbReference type="PRINTS" id="PR00702">
    <property type="entry name" value="ACRIFLAVINRP"/>
</dbReference>
<keyword evidence="1" id="KW-1133">Transmembrane helix</keyword>
<dbReference type="GO" id="GO:0042910">
    <property type="term" value="F:xenobiotic transmembrane transporter activity"/>
    <property type="evidence" value="ECO:0007669"/>
    <property type="project" value="TreeGrafter"/>
</dbReference>
<feature type="transmembrane region" description="Helical" evidence="1">
    <location>
        <begin position="864"/>
        <end position="884"/>
    </location>
</feature>
<dbReference type="SUPFAM" id="SSF82693">
    <property type="entry name" value="Multidrug efflux transporter AcrB pore domain, PN1, PN2, PC1 and PC2 subdomains"/>
    <property type="match status" value="2"/>
</dbReference>
<reference evidence="2" key="2">
    <citation type="submission" date="2020-09" db="EMBL/GenBank/DDBJ databases">
        <authorList>
            <person name="Sun Q."/>
            <person name="Kim S."/>
        </authorList>
    </citation>
    <scope>NUCLEOTIDE SEQUENCE</scope>
    <source>
        <strain evidence="2">KCTC 12988</strain>
    </source>
</reference>
<feature type="transmembrane region" description="Helical" evidence="1">
    <location>
        <begin position="962"/>
        <end position="981"/>
    </location>
</feature>
<gene>
    <name evidence="2" type="primary">czcA</name>
    <name evidence="2" type="ORF">GCM10007100_07060</name>
</gene>
<dbReference type="SUPFAM" id="SSF82866">
    <property type="entry name" value="Multidrug efflux transporter AcrB transmembrane domain"/>
    <property type="match status" value="2"/>
</dbReference>
<feature type="transmembrane region" description="Helical" evidence="1">
    <location>
        <begin position="465"/>
        <end position="484"/>
    </location>
</feature>
<dbReference type="Proteomes" id="UP000644507">
    <property type="component" value="Unassembled WGS sequence"/>
</dbReference>
<dbReference type="PANTHER" id="PTHR32063">
    <property type="match status" value="1"/>
</dbReference>
<feature type="transmembrane region" description="Helical" evidence="1">
    <location>
        <begin position="533"/>
        <end position="552"/>
    </location>
</feature>
<dbReference type="AlphaFoldDB" id="A0A918WHG3"/>
<dbReference type="RefSeq" id="WP_189567401.1">
    <property type="nucleotide sequence ID" value="NZ_BMXI01000002.1"/>
</dbReference>